<dbReference type="EMBL" id="GG663742">
    <property type="protein sequence ID" value="EEH55206.1"/>
    <property type="molecule type" value="Genomic_DNA"/>
</dbReference>
<feature type="region of interest" description="Disordered" evidence="1">
    <location>
        <begin position="1"/>
        <end position="59"/>
    </location>
</feature>
<dbReference type="AlphaFoldDB" id="C1MXQ3"/>
<dbReference type="InterPro" id="IPR025714">
    <property type="entry name" value="Methyltranfer_dom"/>
</dbReference>
<gene>
    <name evidence="3" type="ORF">MICPUCDRAFT_60243</name>
</gene>
<organism evidence="4">
    <name type="scientific">Micromonas pusilla (strain CCMP1545)</name>
    <name type="common">Picoplanktonic green alga</name>
    <dbReference type="NCBI Taxonomy" id="564608"/>
    <lineage>
        <taxon>Eukaryota</taxon>
        <taxon>Viridiplantae</taxon>
        <taxon>Chlorophyta</taxon>
        <taxon>Mamiellophyceae</taxon>
        <taxon>Mamiellales</taxon>
        <taxon>Mamiellaceae</taxon>
        <taxon>Micromonas</taxon>
    </lineage>
</organism>
<keyword evidence="4" id="KW-1185">Reference proteome</keyword>
<dbReference type="RefSeq" id="XP_003060437.1">
    <property type="nucleotide sequence ID" value="XM_003060391.1"/>
</dbReference>
<dbReference type="OrthoDB" id="46169at2759"/>
<feature type="region of interest" description="Disordered" evidence="1">
    <location>
        <begin position="303"/>
        <end position="344"/>
    </location>
</feature>
<protein>
    <submittedName>
        <fullName evidence="3">Predicted protein</fullName>
    </submittedName>
</protein>
<dbReference type="Proteomes" id="UP000001876">
    <property type="component" value="Unassembled WGS sequence"/>
</dbReference>
<sequence length="344" mass="36852">MASSAAPVVIPPTWRHVARAPRAPARGTPPSERERERPPRRGPISLDDDPSSFRASSRSRLMASDARRFTGDGVFDRVARAVCVANCLPRKELFETWEAAVIIGEHFCAENDPDAVAASDASSDASSAAAPLRVLDLAAGHGLLAQLLLVLHPDAIHSALCVDRRKPDSFDRLRDALVGAFPETPSLRGKTRFVTDTLANVRPTPDTLLVSVHACGSLTDYVLDLAIEGRSPVAVVPCCHRVGAKALRDAGADAWDWVAEEGVDAATAIDVMRLDRLRSSEAYGGEVEARTLSRDVTAMNRMILGKPRRGDGGGEGEGGGDRGWEDAAKSLPDSPWSLYAEPPR</sequence>
<reference evidence="3 4" key="1">
    <citation type="journal article" date="2009" name="Science">
        <title>Green evolution and dynamic adaptations revealed by genomes of the marine picoeukaryotes Micromonas.</title>
        <authorList>
            <person name="Worden A.Z."/>
            <person name="Lee J.H."/>
            <person name="Mock T."/>
            <person name="Rouze P."/>
            <person name="Simmons M.P."/>
            <person name="Aerts A.L."/>
            <person name="Allen A.E."/>
            <person name="Cuvelier M.L."/>
            <person name="Derelle E."/>
            <person name="Everett M.V."/>
            <person name="Foulon E."/>
            <person name="Grimwood J."/>
            <person name="Gundlach H."/>
            <person name="Henrissat B."/>
            <person name="Napoli C."/>
            <person name="McDonald S.M."/>
            <person name="Parker M.S."/>
            <person name="Rombauts S."/>
            <person name="Salamov A."/>
            <person name="Von Dassow P."/>
            <person name="Badger J.H."/>
            <person name="Coutinho P.M."/>
            <person name="Demir E."/>
            <person name="Dubchak I."/>
            <person name="Gentemann C."/>
            <person name="Eikrem W."/>
            <person name="Gready J.E."/>
            <person name="John U."/>
            <person name="Lanier W."/>
            <person name="Lindquist E.A."/>
            <person name="Lucas S."/>
            <person name="Mayer K.F."/>
            <person name="Moreau H."/>
            <person name="Not F."/>
            <person name="Otillar R."/>
            <person name="Panaud O."/>
            <person name="Pangilinan J."/>
            <person name="Paulsen I."/>
            <person name="Piegu B."/>
            <person name="Poliakov A."/>
            <person name="Robbens S."/>
            <person name="Schmutz J."/>
            <person name="Toulza E."/>
            <person name="Wyss T."/>
            <person name="Zelensky A."/>
            <person name="Zhou K."/>
            <person name="Armbrust E.V."/>
            <person name="Bhattacharya D."/>
            <person name="Goodenough U.W."/>
            <person name="Van de Peer Y."/>
            <person name="Grigoriev I.V."/>
        </authorList>
    </citation>
    <scope>NUCLEOTIDE SEQUENCE [LARGE SCALE GENOMIC DNA]</scope>
    <source>
        <strain evidence="3 4">CCMP1545</strain>
    </source>
</reference>
<name>C1MXQ3_MICPC</name>
<feature type="domain" description="Methyltransferase" evidence="2">
    <location>
        <begin position="123"/>
        <end position="241"/>
    </location>
</feature>
<evidence type="ECO:0000313" key="3">
    <source>
        <dbReference type="EMBL" id="EEH55206.1"/>
    </source>
</evidence>
<dbReference type="eggNOG" id="ENOG502SA6C">
    <property type="taxonomic scope" value="Eukaryota"/>
</dbReference>
<accession>C1MXQ3</accession>
<proteinExistence type="predicted"/>
<dbReference type="Pfam" id="PF13679">
    <property type="entry name" value="Methyltransf_32"/>
    <property type="match status" value="1"/>
</dbReference>
<dbReference type="KEGG" id="mpp:MICPUCDRAFT_60243"/>
<evidence type="ECO:0000259" key="2">
    <source>
        <dbReference type="Pfam" id="PF13679"/>
    </source>
</evidence>
<feature type="compositionally biased region" description="Low complexity" evidence="1">
    <location>
        <begin position="20"/>
        <end position="30"/>
    </location>
</feature>
<evidence type="ECO:0000313" key="4">
    <source>
        <dbReference type="Proteomes" id="UP000001876"/>
    </source>
</evidence>
<feature type="compositionally biased region" description="Basic and acidic residues" evidence="1">
    <location>
        <begin position="319"/>
        <end position="328"/>
    </location>
</feature>
<dbReference type="GeneID" id="9686169"/>
<evidence type="ECO:0000256" key="1">
    <source>
        <dbReference type="SAM" id="MobiDB-lite"/>
    </source>
</evidence>